<dbReference type="InterPro" id="IPR027417">
    <property type="entry name" value="P-loop_NTPase"/>
</dbReference>
<dbReference type="GO" id="GO:0043139">
    <property type="term" value="F:5'-3' DNA helicase activity"/>
    <property type="evidence" value="ECO:0007669"/>
    <property type="project" value="InterPro"/>
</dbReference>
<dbReference type="SUPFAM" id="SSF52540">
    <property type="entry name" value="P-loop containing nucleoside triphosphate hydrolases"/>
    <property type="match status" value="1"/>
</dbReference>
<dbReference type="AlphaFoldDB" id="A0A3P7ZWU5"/>
<organism evidence="1 2">
    <name type="scientific">Soboliphyme baturini</name>
    <dbReference type="NCBI Taxonomy" id="241478"/>
    <lineage>
        <taxon>Eukaryota</taxon>
        <taxon>Metazoa</taxon>
        <taxon>Ecdysozoa</taxon>
        <taxon>Nematoda</taxon>
        <taxon>Enoplea</taxon>
        <taxon>Dorylaimia</taxon>
        <taxon>Dioctophymatida</taxon>
        <taxon>Dioctophymatoidea</taxon>
        <taxon>Soboliphymatidae</taxon>
        <taxon>Soboliphyme</taxon>
    </lineage>
</organism>
<dbReference type="Gene3D" id="3.40.50.300">
    <property type="entry name" value="P-loop containing nucleotide triphosphate hydrolases"/>
    <property type="match status" value="1"/>
</dbReference>
<dbReference type="GO" id="GO:0005739">
    <property type="term" value="C:mitochondrion"/>
    <property type="evidence" value="ECO:0007669"/>
    <property type="project" value="TreeGrafter"/>
</dbReference>
<dbReference type="SUPFAM" id="SSF56731">
    <property type="entry name" value="DNA primase core"/>
    <property type="match status" value="1"/>
</dbReference>
<protein>
    <recommendedName>
        <fullName evidence="3">SF4 helicase domain-containing protein</fullName>
    </recommendedName>
</protein>
<dbReference type="Proteomes" id="UP000270296">
    <property type="component" value="Unassembled WGS sequence"/>
</dbReference>
<dbReference type="GO" id="GO:0006264">
    <property type="term" value="P:mitochondrial DNA replication"/>
    <property type="evidence" value="ECO:0007669"/>
    <property type="project" value="TreeGrafter"/>
</dbReference>
<sequence>MTNWFFQERQYQLQTFKSVQKKPLIDYFLLRKSEIKKVRDCMVIPGKLSQAGINQWSDFEVLHYERDMPLDLLWNDSLKISELEEEDLEELQKFSHFKLVPLETMERFQVKVSKDLKSLIFPLYGGNKNEPTGAKVVTADADNSFTTATVQRDDGLFGYNLVEEAANVVAVFSSELDAMMCYCRTGYCSVSVPDELELKNSTVLPELKNFDTLYIWFPADEIERAKTIGHMIGVDKCYFVRDLDTYRLTLSELVQRRKKQYTNVEKILLNAVRMLHSSICSIQSESDVVANFIYKHGVLKGIAQWKRLSVLNDYLGGLRLGELTLLSGPTGCGKTTFLSQYSLDLCEQTEAQKEYLQNGVRFVLI</sequence>
<name>A0A3P7ZWU5_9BILA</name>
<keyword evidence="2" id="KW-1185">Reference proteome</keyword>
<reference evidence="1 2" key="1">
    <citation type="submission" date="2018-11" db="EMBL/GenBank/DDBJ databases">
        <authorList>
            <consortium name="Pathogen Informatics"/>
        </authorList>
    </citation>
    <scope>NUCLEOTIDE SEQUENCE [LARGE SCALE GENOMIC DNA]</scope>
</reference>
<dbReference type="EMBL" id="UZAM01008681">
    <property type="protein sequence ID" value="VDP05957.1"/>
    <property type="molecule type" value="Genomic_DNA"/>
</dbReference>
<evidence type="ECO:0000313" key="2">
    <source>
        <dbReference type="Proteomes" id="UP000270296"/>
    </source>
</evidence>
<gene>
    <name evidence="1" type="ORF">SBAD_LOCUS4994</name>
</gene>
<evidence type="ECO:0000313" key="1">
    <source>
        <dbReference type="EMBL" id="VDP05957.1"/>
    </source>
</evidence>
<dbReference type="InterPro" id="IPR027032">
    <property type="entry name" value="Twinkle-like"/>
</dbReference>
<dbReference type="PANTHER" id="PTHR12873">
    <property type="entry name" value="T7-LIKE MITOCHONDRIAL DNA HELICASE"/>
    <property type="match status" value="1"/>
</dbReference>
<dbReference type="PANTHER" id="PTHR12873:SF0">
    <property type="entry name" value="TWINKLE MTDNA HELICASE"/>
    <property type="match status" value="1"/>
</dbReference>
<dbReference type="OrthoDB" id="275278at2759"/>
<evidence type="ECO:0008006" key="3">
    <source>
        <dbReference type="Google" id="ProtNLM"/>
    </source>
</evidence>
<accession>A0A3P7ZWU5</accession>
<proteinExistence type="predicted"/>
<dbReference type="GO" id="GO:0003697">
    <property type="term" value="F:single-stranded DNA binding"/>
    <property type="evidence" value="ECO:0007669"/>
    <property type="project" value="InterPro"/>
</dbReference>